<feature type="domain" description="Autotransporter" evidence="4">
    <location>
        <begin position="713"/>
        <end position="987"/>
    </location>
</feature>
<protein>
    <submittedName>
        <fullName evidence="5">Autotransporter domain-containing protein</fullName>
    </submittedName>
</protein>
<proteinExistence type="predicted"/>
<dbReference type="Pfam" id="PF12951">
    <property type="entry name" value="PATR"/>
    <property type="match status" value="1"/>
</dbReference>
<dbReference type="InterPro" id="IPR011050">
    <property type="entry name" value="Pectin_lyase_fold/virulence"/>
</dbReference>
<dbReference type="InterPro" id="IPR013425">
    <property type="entry name" value="Autotrns_rpt"/>
</dbReference>
<dbReference type="InterPro" id="IPR005546">
    <property type="entry name" value="Autotransporte_beta"/>
</dbReference>
<comment type="caution">
    <text evidence="5">The sequence shown here is derived from an EMBL/GenBank/DDBJ whole genome shotgun (WGS) entry which is preliminary data.</text>
</comment>
<dbReference type="NCBIfam" id="TIGR01414">
    <property type="entry name" value="autotrans_barl"/>
    <property type="match status" value="1"/>
</dbReference>
<gene>
    <name evidence="5" type="ORF">ACIPEN_00850</name>
</gene>
<dbReference type="RefSeq" id="WP_402697979.1">
    <property type="nucleotide sequence ID" value="NZ_JBIUZV010000001.1"/>
</dbReference>
<dbReference type="Gene3D" id="2.40.128.130">
    <property type="entry name" value="Autotransporter beta-domain"/>
    <property type="match status" value="1"/>
</dbReference>
<evidence type="ECO:0000256" key="3">
    <source>
        <dbReference type="SAM" id="SignalP"/>
    </source>
</evidence>
<dbReference type="SUPFAM" id="SSF48317">
    <property type="entry name" value="Acid phosphatase/Vanadium-dependent haloperoxidase"/>
    <property type="match status" value="1"/>
</dbReference>
<dbReference type="Pfam" id="PF03797">
    <property type="entry name" value="Autotransporter"/>
    <property type="match status" value="1"/>
</dbReference>
<evidence type="ECO:0000313" key="6">
    <source>
        <dbReference type="Proteomes" id="UP001617427"/>
    </source>
</evidence>
<dbReference type="Pfam" id="PF01569">
    <property type="entry name" value="PAP2"/>
    <property type="match status" value="1"/>
</dbReference>
<evidence type="ECO:0000313" key="5">
    <source>
        <dbReference type="EMBL" id="MFJ3044351.1"/>
    </source>
</evidence>
<dbReference type="InterPro" id="IPR036709">
    <property type="entry name" value="Autotransporte_beta_dom_sf"/>
</dbReference>
<organism evidence="5 6">
    <name type="scientific">Herbaspirillum chlorophenolicum</name>
    <dbReference type="NCBI Taxonomy" id="211589"/>
    <lineage>
        <taxon>Bacteria</taxon>
        <taxon>Pseudomonadati</taxon>
        <taxon>Pseudomonadota</taxon>
        <taxon>Betaproteobacteria</taxon>
        <taxon>Burkholderiales</taxon>
        <taxon>Oxalobacteraceae</taxon>
        <taxon>Herbaspirillum</taxon>
    </lineage>
</organism>
<evidence type="ECO:0000256" key="2">
    <source>
        <dbReference type="SAM" id="MobiDB-lite"/>
    </source>
</evidence>
<dbReference type="InterPro" id="IPR000326">
    <property type="entry name" value="PAP2/HPO"/>
</dbReference>
<feature type="signal peptide" evidence="3">
    <location>
        <begin position="1"/>
        <end position="20"/>
    </location>
</feature>
<dbReference type="SMART" id="SM00869">
    <property type="entry name" value="Autotransporter"/>
    <property type="match status" value="1"/>
</dbReference>
<evidence type="ECO:0000256" key="1">
    <source>
        <dbReference type="ARBA" id="ARBA00022729"/>
    </source>
</evidence>
<dbReference type="Proteomes" id="UP001617427">
    <property type="component" value="Unassembled WGS sequence"/>
</dbReference>
<dbReference type="PANTHER" id="PTHR35037">
    <property type="entry name" value="C-TERMINAL REGION OF AIDA-LIKE PROTEIN"/>
    <property type="match status" value="1"/>
</dbReference>
<feature type="chain" id="PRO_5045656263" evidence="3">
    <location>
        <begin position="21"/>
        <end position="987"/>
    </location>
</feature>
<keyword evidence="6" id="KW-1185">Reference proteome</keyword>
<dbReference type="PROSITE" id="PS51208">
    <property type="entry name" value="AUTOTRANSPORTER"/>
    <property type="match status" value="1"/>
</dbReference>
<keyword evidence="1 3" id="KW-0732">Signal</keyword>
<dbReference type="InterPro" id="IPR006315">
    <property type="entry name" value="OM_autotransptr_brl_dom"/>
</dbReference>
<dbReference type="Gene3D" id="1.20.144.10">
    <property type="entry name" value="Phosphatidic acid phosphatase type 2/haloperoxidase"/>
    <property type="match status" value="1"/>
</dbReference>
<dbReference type="NCBIfam" id="TIGR02601">
    <property type="entry name" value="autotrns_rpt"/>
    <property type="match status" value="1"/>
</dbReference>
<evidence type="ECO:0000259" key="4">
    <source>
        <dbReference type="PROSITE" id="PS51208"/>
    </source>
</evidence>
<feature type="region of interest" description="Disordered" evidence="2">
    <location>
        <begin position="55"/>
        <end position="99"/>
    </location>
</feature>
<dbReference type="InterPro" id="IPR036938">
    <property type="entry name" value="PAP2/HPO_sf"/>
</dbReference>
<feature type="region of interest" description="Disordered" evidence="2">
    <location>
        <begin position="176"/>
        <end position="195"/>
    </location>
</feature>
<feature type="compositionally biased region" description="Basic and acidic residues" evidence="2">
    <location>
        <begin position="57"/>
        <end position="66"/>
    </location>
</feature>
<feature type="compositionally biased region" description="Polar residues" evidence="2">
    <location>
        <begin position="181"/>
        <end position="195"/>
    </location>
</feature>
<dbReference type="SUPFAM" id="SSF103515">
    <property type="entry name" value="Autotransporter"/>
    <property type="match status" value="1"/>
</dbReference>
<feature type="compositionally biased region" description="Basic and acidic residues" evidence="2">
    <location>
        <begin position="77"/>
        <end position="90"/>
    </location>
</feature>
<dbReference type="PANTHER" id="PTHR35037:SF3">
    <property type="entry name" value="C-TERMINAL REGION OF AIDA-LIKE PROTEIN"/>
    <property type="match status" value="1"/>
</dbReference>
<dbReference type="InterPro" id="IPR051551">
    <property type="entry name" value="Autotransporter_adhesion"/>
</dbReference>
<name>A0ABW8ESC6_9BURK</name>
<dbReference type="EMBL" id="JBIUZV010000001">
    <property type="protein sequence ID" value="MFJ3044351.1"/>
    <property type="molecule type" value="Genomic_DNA"/>
</dbReference>
<accession>A0ABW8ESC6</accession>
<reference evidence="5 6" key="1">
    <citation type="submission" date="2024-10" db="EMBL/GenBank/DDBJ databases">
        <title>The Natural Products Discovery Center: Release of the First 8490 Sequenced Strains for Exploring Actinobacteria Biosynthetic Diversity.</title>
        <authorList>
            <person name="Kalkreuter E."/>
            <person name="Kautsar S.A."/>
            <person name="Yang D."/>
            <person name="Bader C.D."/>
            <person name="Teijaro C.N."/>
            <person name="Fluegel L."/>
            <person name="Davis C.M."/>
            <person name="Simpson J.R."/>
            <person name="Lauterbach L."/>
            <person name="Steele A.D."/>
            <person name="Gui C."/>
            <person name="Meng S."/>
            <person name="Li G."/>
            <person name="Viehrig K."/>
            <person name="Ye F."/>
            <person name="Su P."/>
            <person name="Kiefer A.F."/>
            <person name="Nichols A."/>
            <person name="Cepeda A.J."/>
            <person name="Yan W."/>
            <person name="Fan B."/>
            <person name="Jiang Y."/>
            <person name="Adhikari A."/>
            <person name="Zheng C.-J."/>
            <person name="Schuster L."/>
            <person name="Cowan T.M."/>
            <person name="Smanski M.J."/>
            <person name="Chevrette M.G."/>
            <person name="De Carvalho L.P.S."/>
            <person name="Shen B."/>
        </authorList>
    </citation>
    <scope>NUCLEOTIDE SEQUENCE [LARGE SCALE GENOMIC DNA]</scope>
    <source>
        <strain evidence="5 6">NPDC087045</strain>
    </source>
</reference>
<dbReference type="SUPFAM" id="SSF51126">
    <property type="entry name" value="Pectin lyase-like"/>
    <property type="match status" value="1"/>
</dbReference>
<sequence>MKPKHSLVLLGLLTTHSVWADIPATTDTATLISNNQRNRWFQHLRDNVLTNFPRPGSHLEKMDHLTTHKIRSTPQGPRRDLAEEDAKQPERGSSIDPQHETFLENALGKKMASTAPGSSLNKTDGYLYLNQLLDRATRARDPNALDAQGNPRYRSIDFILKDLRQRSRPEFVLDKNGDLISGQTNPKDNKNSFPSGHTWNGYKHAFLMAMMFPERGEESYARALQYGESRVVLGAHFATDTIASRIGVYYTTAQMLANDGIATNIALAARAVRQSIANACGSTSLRDCLEALPTSVADEHRAQQDRIGYYGARSGSSNTPLAPTALPAQAPYLLRLRFPYLKPEDWRDILAGTAYPQDSLAGMLTPGSTWGLLNMPAAYRGPAYLSRDMDVNQRATGLYDIAGFGEWDTWKNDISGPGGLIKRGDGTLVLTGNNTYSGATTVNGGTLIVNGSLTSNVTVHNTATLGGSGTLKNLRIGNGGTLSPGNSIGALTVSDNVVFDPGSRFRVEANATGQVDQIKAGNATINGGTVEVRADRGNYNRHTNYAIVQADTRNGTFANVTSNLAFLTPTLNYTDKQVVLTLSRNHVKYTDLAATRNQMAVSNALDRMSFATSQDSHHVINTIDSLSAPQARAALASVHGAGLVSAQQISSTFSNGFSNQLQGRLNIVSNPWSNNTASQEAPIMLAANDNVDDLMQSLQKQSRFSLAGGIPEAQGNQSGLWLRRYGSQQTTGGDAENAASRLRDGGTSLGFDAQVARDLVVGIAFNHGNSDLSTDDAVTGRSRGNAAALYAGYTSGNWNLSGSLNIARNSNHTERRLAFGSLQQTAIADFRSRSLSLYGEATYDIPMSDWILRPLAGLSWTHSKTDGFTESGAPGLNLQVNPRSEHSVKTLLGAKAVLAVGGNIQLQPRLIWSHDFGNANAPMTSQFQDSGIVFSSYGAEIPRDALIGGLTVSGKAGSRLSLFADAQVQYNSRQSNLGFLVGIRSSW</sequence>